<protein>
    <submittedName>
        <fullName evidence="1">Uncharacterized protein</fullName>
    </submittedName>
</protein>
<proteinExistence type="predicted"/>
<comment type="caution">
    <text evidence="1">The sequence shown here is derived from an EMBL/GenBank/DDBJ whole genome shotgun (WGS) entry which is preliminary data.</text>
</comment>
<gene>
    <name evidence="1" type="ORF">CLOSTHATH_00165</name>
</gene>
<evidence type="ECO:0000313" key="2">
    <source>
        <dbReference type="Proteomes" id="UP000004968"/>
    </source>
</evidence>
<accession>D3A995</accession>
<organism evidence="1 2">
    <name type="scientific">Hungatella hathewayi DSM 13479</name>
    <dbReference type="NCBI Taxonomy" id="566550"/>
    <lineage>
        <taxon>Bacteria</taxon>
        <taxon>Bacillati</taxon>
        <taxon>Bacillota</taxon>
        <taxon>Clostridia</taxon>
        <taxon>Lachnospirales</taxon>
        <taxon>Lachnospiraceae</taxon>
        <taxon>Hungatella</taxon>
    </lineage>
</organism>
<evidence type="ECO:0000313" key="1">
    <source>
        <dbReference type="EMBL" id="EFD01614.1"/>
    </source>
</evidence>
<dbReference type="HOGENOM" id="CLU_3217216_0_0_9"/>
<sequence length="44" mass="4947">MSVSVLFCRFLIATNSSHKGHKRLAGKKREFWGSGVVLQPGFLR</sequence>
<dbReference type="Proteomes" id="UP000004968">
    <property type="component" value="Unassembled WGS sequence"/>
</dbReference>
<dbReference type="AlphaFoldDB" id="D3A995"/>
<reference evidence="1 2" key="1">
    <citation type="submission" date="2010-01" db="EMBL/GenBank/DDBJ databases">
        <authorList>
            <person name="Weinstock G."/>
            <person name="Sodergren E."/>
            <person name="Clifton S."/>
            <person name="Fulton L."/>
            <person name="Fulton B."/>
            <person name="Courtney L."/>
            <person name="Fronick C."/>
            <person name="Harrison M."/>
            <person name="Strong C."/>
            <person name="Farmer C."/>
            <person name="Delahaunty K."/>
            <person name="Markovic C."/>
            <person name="Hall O."/>
            <person name="Minx P."/>
            <person name="Tomlinson C."/>
            <person name="Mitreva M."/>
            <person name="Nelson J."/>
            <person name="Hou S."/>
            <person name="Wollam A."/>
            <person name="Pepin K.H."/>
            <person name="Johnson M."/>
            <person name="Bhonagiri V."/>
            <person name="Nash W.E."/>
            <person name="Warren W."/>
            <person name="Chinwalla A."/>
            <person name="Mardis E.R."/>
            <person name="Wilson R.K."/>
        </authorList>
    </citation>
    <scope>NUCLEOTIDE SEQUENCE [LARGE SCALE GENOMIC DNA]</scope>
    <source>
        <strain evidence="1 2">DSM 13479</strain>
    </source>
</reference>
<dbReference type="EMBL" id="ACIO01000013">
    <property type="protein sequence ID" value="EFD01614.1"/>
    <property type="molecule type" value="Genomic_DNA"/>
</dbReference>
<name>D3A995_9FIRM</name>